<evidence type="ECO:0000313" key="4">
    <source>
        <dbReference type="EMBL" id="PSR75506.1"/>
    </source>
</evidence>
<dbReference type="GO" id="GO:0003677">
    <property type="term" value="F:DNA binding"/>
    <property type="evidence" value="ECO:0007669"/>
    <property type="project" value="UniProtKB-ARBA"/>
</dbReference>
<dbReference type="SUPFAM" id="SSF52540">
    <property type="entry name" value="P-loop containing nucleoside triphosphate hydrolases"/>
    <property type="match status" value="1"/>
</dbReference>
<dbReference type="AlphaFoldDB" id="A0A2T2ZSX8"/>
<feature type="coiled-coil region" evidence="1">
    <location>
        <begin position="721"/>
        <end position="854"/>
    </location>
</feature>
<evidence type="ECO:0000256" key="1">
    <source>
        <dbReference type="SAM" id="Coils"/>
    </source>
</evidence>
<keyword evidence="5" id="KW-1185">Reference proteome</keyword>
<organism evidence="4 5">
    <name type="scientific">Coniella lustricola</name>
    <dbReference type="NCBI Taxonomy" id="2025994"/>
    <lineage>
        <taxon>Eukaryota</taxon>
        <taxon>Fungi</taxon>
        <taxon>Dikarya</taxon>
        <taxon>Ascomycota</taxon>
        <taxon>Pezizomycotina</taxon>
        <taxon>Sordariomycetes</taxon>
        <taxon>Sordariomycetidae</taxon>
        <taxon>Diaporthales</taxon>
        <taxon>Schizoparmaceae</taxon>
        <taxon>Coniella</taxon>
    </lineage>
</organism>
<dbReference type="InterPro" id="IPR038729">
    <property type="entry name" value="Rad50/SbcC_AAA"/>
</dbReference>
<feature type="region of interest" description="Disordered" evidence="2">
    <location>
        <begin position="411"/>
        <end position="434"/>
    </location>
</feature>
<dbReference type="InterPro" id="IPR029052">
    <property type="entry name" value="Metallo-depent_PP-like"/>
</dbReference>
<dbReference type="PANTHER" id="PTHR32114">
    <property type="entry name" value="ABC TRANSPORTER ABCH.3"/>
    <property type="match status" value="1"/>
</dbReference>
<sequence>MRAQARKWLLLADIHFKHADLDRITRTAAWISQLSASLAPQLSRIVICGDLLTTRASQPTHVLSACYRFLDSLVSASASSAAARAASASPRIHILLGNHDLAYRRDTAHATSALDALRLAAPAGVELHWDVGSHVWDGRRVLTLPFREAQGELVEAVARLPDGEAEETVAFAHLALHRAITQRYVVRPTTSSAEKQAKGGGSVSYHGMVGPGAFARLARTFTGHFHCHQTILQNHQQQQQQQQKKKKKQGGRAGLVGVGGGEAGGEATALAQLQGSVTYIGSPLQLTWADLWDEQRGVILFDPETLEHELVPNPHAVGYTTAAVDQVLDGSVDVDSVRGKHVMLLGDLTRFKYAAASDALVSLGARSIRNWSPITPRFQGTVGLRGLGASMPASDAALQRPSLVIEQQDALEDKHEAKGAAEQQPASSPDLSLIVDSPQPMEQIDLQEQVGKYVDALELDDQLAKAKDVLVQVGLNLLVAAASQQTEENQATKGDDEPAMPDYKSILPPRDKRGRLKKSASTASPDTIAHTALRAPKIFDAKPRSLTIANFLGVQEPLHLDFGVHIPHGLTFLVGENGSGKSTLIEAIVWCQFGKCLRSGLAANDVVNDKTKRNCSVRLEFDNGYAITRFRKHKEFGNRVLVELHGRVLPEFEAADAKTTQAGIDELLSMDYNTFLRTIVLGHESATSFLSSTPAQRRDLILSVLGLEILDQYATTTRTVLRGLNDDLDKMQSRVDALDQTLDHVDERIKGYRTTQVRLESELRQATKEQKEVFKTLQASMPDCTAADLAAQTAQLDQEMATAQKQVETLLQQKRLVDTRRAFEKAKARHRDEEREASLQLKDLEDQLSRLVAERPTKTISLQSDQAIRTLMDVQSQRKSHDKTKARLEKVQAAITLANEKMTTYSHIIETESQERAKMAADRDLQEAEMETLAADRDLIDFWSSALSQKARRVSSSSSSSAATTYTFREFVLEQSLAELNTINTQILAILFEESRHATALTTGMLRSLFLDHDPSDQQQQDGIEAPASAAALDSSLSVDSRLSYGKRSGGERKRIDLALFFALLYLGHARSPHRAHYMLVDEVFDSLDAAGQAAVVKWCDFMAASRVAYLVIITHSEHLVSQGIVSGETEQDHGVGSVVLHARMGDAGVLLERDGERVG</sequence>
<accession>A0A2T2ZSX8</accession>
<dbReference type="Gene3D" id="3.60.21.10">
    <property type="match status" value="1"/>
</dbReference>
<dbReference type="STRING" id="2025994.A0A2T2ZSX8"/>
<feature type="region of interest" description="Disordered" evidence="2">
    <location>
        <begin position="484"/>
        <end position="525"/>
    </location>
</feature>
<evidence type="ECO:0000256" key="2">
    <source>
        <dbReference type="SAM" id="MobiDB-lite"/>
    </source>
</evidence>
<reference evidence="4 5" key="1">
    <citation type="journal article" date="2018" name="Mycol. Prog.">
        <title>Coniella lustricola, a new species from submerged detritus.</title>
        <authorList>
            <person name="Raudabaugh D.B."/>
            <person name="Iturriaga T."/>
            <person name="Carver A."/>
            <person name="Mondo S."/>
            <person name="Pangilinan J."/>
            <person name="Lipzen A."/>
            <person name="He G."/>
            <person name="Amirebrahimi M."/>
            <person name="Grigoriev I.V."/>
            <person name="Miller A.N."/>
        </authorList>
    </citation>
    <scope>NUCLEOTIDE SEQUENCE [LARGE SCALE GENOMIC DNA]</scope>
    <source>
        <strain evidence="4 5">B22-T-1</strain>
    </source>
</reference>
<dbReference type="GO" id="GO:0016887">
    <property type="term" value="F:ATP hydrolysis activity"/>
    <property type="evidence" value="ECO:0007669"/>
    <property type="project" value="InterPro"/>
</dbReference>
<feature type="coiled-coil region" evidence="1">
    <location>
        <begin position="881"/>
        <end position="931"/>
    </location>
</feature>
<dbReference type="PANTHER" id="PTHR32114:SF2">
    <property type="entry name" value="ABC TRANSPORTER ABCH.3"/>
    <property type="match status" value="1"/>
</dbReference>
<dbReference type="Proteomes" id="UP000241462">
    <property type="component" value="Unassembled WGS sequence"/>
</dbReference>
<protein>
    <recommendedName>
        <fullName evidence="3">Rad50/SbcC-type AAA domain-containing protein</fullName>
    </recommendedName>
</protein>
<dbReference type="OrthoDB" id="18797at2759"/>
<evidence type="ECO:0000313" key="5">
    <source>
        <dbReference type="Proteomes" id="UP000241462"/>
    </source>
</evidence>
<dbReference type="Gene3D" id="3.40.50.300">
    <property type="entry name" value="P-loop containing nucleotide triphosphate hydrolases"/>
    <property type="match status" value="1"/>
</dbReference>
<keyword evidence="1" id="KW-0175">Coiled coil</keyword>
<feature type="region of interest" description="Disordered" evidence="2">
    <location>
        <begin position="232"/>
        <end position="255"/>
    </location>
</feature>
<dbReference type="GO" id="GO:0006302">
    <property type="term" value="P:double-strand break repair"/>
    <property type="evidence" value="ECO:0007669"/>
    <property type="project" value="InterPro"/>
</dbReference>
<evidence type="ECO:0000259" key="3">
    <source>
        <dbReference type="Pfam" id="PF13476"/>
    </source>
</evidence>
<proteinExistence type="predicted"/>
<feature type="domain" description="Rad50/SbcC-type AAA" evidence="3">
    <location>
        <begin position="545"/>
        <end position="778"/>
    </location>
</feature>
<dbReference type="InParanoid" id="A0A2T2ZSX8"/>
<dbReference type="SUPFAM" id="SSF56300">
    <property type="entry name" value="Metallo-dependent phosphatases"/>
    <property type="match status" value="1"/>
</dbReference>
<dbReference type="EMBL" id="KZ678756">
    <property type="protein sequence ID" value="PSR75506.1"/>
    <property type="molecule type" value="Genomic_DNA"/>
</dbReference>
<dbReference type="Pfam" id="PF13476">
    <property type="entry name" value="AAA_23"/>
    <property type="match status" value="1"/>
</dbReference>
<dbReference type="InterPro" id="IPR027417">
    <property type="entry name" value="P-loop_NTPase"/>
</dbReference>
<gene>
    <name evidence="4" type="ORF">BD289DRAFT_463995</name>
</gene>
<name>A0A2T2ZSX8_9PEZI</name>